<keyword evidence="5" id="KW-1185">Reference proteome</keyword>
<proteinExistence type="predicted"/>
<dbReference type="Pfam" id="PF13411">
    <property type="entry name" value="MerR_1"/>
    <property type="match status" value="1"/>
</dbReference>
<name>A0ABT6PZY4_9PROT</name>
<reference evidence="4" key="1">
    <citation type="submission" date="2023-05" db="EMBL/GenBank/DDBJ databases">
        <title>Whole genome sequence of Commensalibacter sp.</title>
        <authorList>
            <person name="Charoenyingcharoen P."/>
            <person name="Yukphan P."/>
        </authorList>
    </citation>
    <scope>NUCLEOTIDE SEQUENCE</scope>
    <source>
        <strain evidence="4">TBRC 16381</strain>
    </source>
</reference>
<evidence type="ECO:0000256" key="1">
    <source>
        <dbReference type="ARBA" id="ARBA00023125"/>
    </source>
</evidence>
<dbReference type="InterPro" id="IPR009061">
    <property type="entry name" value="DNA-bd_dom_put_sf"/>
</dbReference>
<organism evidence="4 5">
    <name type="scientific">Commensalibacter oyaizuii</name>
    <dbReference type="NCBI Taxonomy" id="3043873"/>
    <lineage>
        <taxon>Bacteria</taxon>
        <taxon>Pseudomonadati</taxon>
        <taxon>Pseudomonadota</taxon>
        <taxon>Alphaproteobacteria</taxon>
        <taxon>Acetobacterales</taxon>
        <taxon>Acetobacteraceae</taxon>
    </lineage>
</organism>
<evidence type="ECO:0000313" key="4">
    <source>
        <dbReference type="EMBL" id="MDI2090413.1"/>
    </source>
</evidence>
<evidence type="ECO:0000259" key="3">
    <source>
        <dbReference type="PROSITE" id="PS50937"/>
    </source>
</evidence>
<dbReference type="Proteomes" id="UP001431634">
    <property type="component" value="Unassembled WGS sequence"/>
</dbReference>
<feature type="compositionally biased region" description="Polar residues" evidence="2">
    <location>
        <begin position="123"/>
        <end position="132"/>
    </location>
</feature>
<evidence type="ECO:0000256" key="2">
    <source>
        <dbReference type="SAM" id="MobiDB-lite"/>
    </source>
</evidence>
<sequence>MTGGTFDVSSDESEDKFLNTVEEDDSNLEDDNVIKKDPGAFRTISEVAEEIQVPQHVLRFWETRFTQVQPVKRSGGRRYYRAEDITLLKYISELLYVDGYTIKGVQRLLDEDFSKFTRKEEQISSSETSAETTHNEDKIAPVCNDVEATTSSSTDNSTALNTSPLDNFQNLDSSSSEIHLLQEKNAYLVDSLRSILVELHELRKIIADS</sequence>
<dbReference type="RefSeq" id="WP_281447553.1">
    <property type="nucleotide sequence ID" value="NZ_JASBAO010000001.1"/>
</dbReference>
<evidence type="ECO:0000313" key="5">
    <source>
        <dbReference type="Proteomes" id="UP001431634"/>
    </source>
</evidence>
<gene>
    <name evidence="4" type="ORF">QJV27_03300</name>
</gene>
<feature type="domain" description="HTH merR-type" evidence="3">
    <location>
        <begin position="43"/>
        <end position="111"/>
    </location>
</feature>
<keyword evidence="1" id="KW-0238">DNA-binding</keyword>
<dbReference type="PANTHER" id="PTHR30204:SF15">
    <property type="entry name" value="BLL5018 PROTEIN"/>
    <property type="match status" value="1"/>
</dbReference>
<dbReference type="InterPro" id="IPR047057">
    <property type="entry name" value="MerR_fam"/>
</dbReference>
<dbReference type="EMBL" id="JASBAO010000001">
    <property type="protein sequence ID" value="MDI2090413.1"/>
    <property type="molecule type" value="Genomic_DNA"/>
</dbReference>
<dbReference type="PROSITE" id="PS50937">
    <property type="entry name" value="HTH_MERR_2"/>
    <property type="match status" value="1"/>
</dbReference>
<dbReference type="PANTHER" id="PTHR30204">
    <property type="entry name" value="REDOX-CYCLING DRUG-SENSING TRANSCRIPTIONAL ACTIVATOR SOXR"/>
    <property type="match status" value="1"/>
</dbReference>
<dbReference type="CDD" id="cd04765">
    <property type="entry name" value="HTH_MlrA-like_sg2"/>
    <property type="match status" value="1"/>
</dbReference>
<accession>A0ABT6PZY4</accession>
<feature type="region of interest" description="Disordered" evidence="2">
    <location>
        <begin position="120"/>
        <end position="139"/>
    </location>
</feature>
<dbReference type="SMART" id="SM00422">
    <property type="entry name" value="HTH_MERR"/>
    <property type="match status" value="1"/>
</dbReference>
<protein>
    <submittedName>
        <fullName evidence="4">MerR family transcriptional regulator</fullName>
    </submittedName>
</protein>
<dbReference type="SUPFAM" id="SSF46955">
    <property type="entry name" value="Putative DNA-binding domain"/>
    <property type="match status" value="1"/>
</dbReference>
<dbReference type="InterPro" id="IPR000551">
    <property type="entry name" value="MerR-type_HTH_dom"/>
</dbReference>
<dbReference type="Gene3D" id="1.10.1660.10">
    <property type="match status" value="1"/>
</dbReference>
<comment type="caution">
    <text evidence="4">The sequence shown here is derived from an EMBL/GenBank/DDBJ whole genome shotgun (WGS) entry which is preliminary data.</text>
</comment>